<comment type="caution">
    <text evidence="7">The sequence shown here is derived from an EMBL/GenBank/DDBJ whole genome shotgun (WGS) entry which is preliminary data.</text>
</comment>
<dbReference type="Pfam" id="PF00170">
    <property type="entry name" value="bZIP_1"/>
    <property type="match status" value="1"/>
</dbReference>
<dbReference type="PROSITE" id="PS00036">
    <property type="entry name" value="BZIP_BASIC"/>
    <property type="match status" value="1"/>
</dbReference>
<dbReference type="EMBL" id="PNBA02000001">
    <property type="protein sequence ID" value="KAG6436768.1"/>
    <property type="molecule type" value="Genomic_DNA"/>
</dbReference>
<keyword evidence="2" id="KW-0804">Transcription</keyword>
<evidence type="ECO:0000256" key="4">
    <source>
        <dbReference type="SAM" id="Coils"/>
    </source>
</evidence>
<dbReference type="GO" id="GO:0005634">
    <property type="term" value="C:nucleus"/>
    <property type="evidence" value="ECO:0007669"/>
    <property type="project" value="TreeGrafter"/>
</dbReference>
<dbReference type="GO" id="GO:0003700">
    <property type="term" value="F:DNA-binding transcription factor activity"/>
    <property type="evidence" value="ECO:0007669"/>
    <property type="project" value="InterPro"/>
</dbReference>
<dbReference type="PANTHER" id="PTHR46391:SF17">
    <property type="entry name" value="BASIC LEUCINE ZIPPER 19-LIKE"/>
    <property type="match status" value="1"/>
</dbReference>
<dbReference type="PROSITE" id="PS50217">
    <property type="entry name" value="BZIP"/>
    <property type="match status" value="1"/>
</dbReference>
<keyword evidence="8" id="KW-1185">Reference proteome</keyword>
<accession>A0A8X9ACP8</accession>
<reference evidence="7" key="2">
    <citation type="submission" date="2020-08" db="EMBL/GenBank/DDBJ databases">
        <title>Plant Genome Project.</title>
        <authorList>
            <person name="Zhang R.-G."/>
        </authorList>
    </citation>
    <scope>NUCLEOTIDE SEQUENCE</scope>
    <source>
        <strain evidence="7">Huo1</strain>
        <tissue evidence="7">Leaf</tissue>
    </source>
</reference>
<dbReference type="GO" id="GO:0045893">
    <property type="term" value="P:positive regulation of DNA-templated transcription"/>
    <property type="evidence" value="ECO:0007669"/>
    <property type="project" value="TreeGrafter"/>
</dbReference>
<reference evidence="7" key="1">
    <citation type="submission" date="2018-01" db="EMBL/GenBank/DDBJ databases">
        <authorList>
            <person name="Mao J.F."/>
        </authorList>
    </citation>
    <scope>NUCLEOTIDE SEQUENCE</scope>
    <source>
        <strain evidence="7">Huo1</strain>
        <tissue evidence="7">Leaf</tissue>
    </source>
</reference>
<protein>
    <recommendedName>
        <fullName evidence="6">BZIP domain-containing protein</fullName>
    </recommendedName>
</protein>
<evidence type="ECO:0000313" key="7">
    <source>
        <dbReference type="EMBL" id="KAG6436768.1"/>
    </source>
</evidence>
<dbReference type="SMART" id="SM00338">
    <property type="entry name" value="BRLZ"/>
    <property type="match status" value="1"/>
</dbReference>
<dbReference type="AlphaFoldDB" id="A0A8X9ACP8"/>
<name>A0A8X9ACP8_SALSN</name>
<organism evidence="7">
    <name type="scientific">Salvia splendens</name>
    <name type="common">Scarlet sage</name>
    <dbReference type="NCBI Taxonomy" id="180675"/>
    <lineage>
        <taxon>Eukaryota</taxon>
        <taxon>Viridiplantae</taxon>
        <taxon>Streptophyta</taxon>
        <taxon>Embryophyta</taxon>
        <taxon>Tracheophyta</taxon>
        <taxon>Spermatophyta</taxon>
        <taxon>Magnoliopsida</taxon>
        <taxon>eudicotyledons</taxon>
        <taxon>Gunneridae</taxon>
        <taxon>Pentapetalae</taxon>
        <taxon>asterids</taxon>
        <taxon>lamiids</taxon>
        <taxon>Lamiales</taxon>
        <taxon>Lamiaceae</taxon>
        <taxon>Nepetoideae</taxon>
        <taxon>Mentheae</taxon>
        <taxon>Salviinae</taxon>
        <taxon>Salvia</taxon>
        <taxon>Salvia subgen. Calosphace</taxon>
        <taxon>core Calosphace</taxon>
    </lineage>
</organism>
<dbReference type="Proteomes" id="UP000298416">
    <property type="component" value="Unassembled WGS sequence"/>
</dbReference>
<feature type="region of interest" description="Disordered" evidence="5">
    <location>
        <begin position="30"/>
        <end position="49"/>
    </location>
</feature>
<dbReference type="Gene3D" id="1.20.5.170">
    <property type="match status" value="1"/>
</dbReference>
<proteinExistence type="predicted"/>
<evidence type="ECO:0000256" key="2">
    <source>
        <dbReference type="ARBA" id="ARBA00023163"/>
    </source>
</evidence>
<keyword evidence="1" id="KW-0805">Transcription regulation</keyword>
<keyword evidence="3" id="KW-0539">Nucleus</keyword>
<evidence type="ECO:0000256" key="3">
    <source>
        <dbReference type="ARBA" id="ARBA00023242"/>
    </source>
</evidence>
<keyword evidence="4" id="KW-0175">Coiled coil</keyword>
<evidence type="ECO:0000313" key="8">
    <source>
        <dbReference type="Proteomes" id="UP000298416"/>
    </source>
</evidence>
<dbReference type="SUPFAM" id="SSF57959">
    <property type="entry name" value="Leucine zipper domain"/>
    <property type="match status" value="1"/>
</dbReference>
<dbReference type="PANTHER" id="PTHR46391">
    <property type="entry name" value="BASIC LEUCINE ZIPPER 34"/>
    <property type="match status" value="1"/>
</dbReference>
<evidence type="ECO:0000259" key="6">
    <source>
        <dbReference type="PROSITE" id="PS50217"/>
    </source>
</evidence>
<feature type="region of interest" description="Disordered" evidence="5">
    <location>
        <begin position="79"/>
        <end position="100"/>
    </location>
</feature>
<dbReference type="InterPro" id="IPR052483">
    <property type="entry name" value="bZIP_transcription_regulators"/>
</dbReference>
<dbReference type="InterPro" id="IPR004827">
    <property type="entry name" value="bZIP"/>
</dbReference>
<sequence length="207" mass="24367">MHPKSSDKLKMAFFLMAPKANESGKNKVVEMEEQDQAKEASFLMAPPPETRKATLNLDKAIEHELQHGRKLDPKMDRKKLRRTVSNRLSAQRSRVKKAEHIHEMERRATDLEDTITVLKIRVERFKEKKRLLQLQNEALERLMQIRLHEANVAQSVVDKSKAELARLKEVEKEQLNYHEKQLLHKQSQPQLELELELQLHPFRNFDA</sequence>
<evidence type="ECO:0000256" key="5">
    <source>
        <dbReference type="SAM" id="MobiDB-lite"/>
    </source>
</evidence>
<dbReference type="InterPro" id="IPR046347">
    <property type="entry name" value="bZIP_sf"/>
</dbReference>
<dbReference type="GO" id="GO:0003677">
    <property type="term" value="F:DNA binding"/>
    <property type="evidence" value="ECO:0007669"/>
    <property type="project" value="TreeGrafter"/>
</dbReference>
<evidence type="ECO:0000256" key="1">
    <source>
        <dbReference type="ARBA" id="ARBA00023015"/>
    </source>
</evidence>
<gene>
    <name evidence="7" type="ORF">SASPL_101670</name>
</gene>
<feature type="domain" description="BZIP" evidence="6">
    <location>
        <begin position="76"/>
        <end position="139"/>
    </location>
</feature>
<feature type="coiled-coil region" evidence="4">
    <location>
        <begin position="101"/>
        <end position="142"/>
    </location>
</feature>